<dbReference type="EMBL" id="OZ037948">
    <property type="protein sequence ID" value="CAL1709100.1"/>
    <property type="molecule type" value="Genomic_DNA"/>
</dbReference>
<protein>
    <recommendedName>
        <fullName evidence="4">Mob1/phocein</fullName>
    </recommendedName>
</protein>
<dbReference type="InterPro" id="IPR036703">
    <property type="entry name" value="MOB_kinase_act_sf"/>
</dbReference>
<evidence type="ECO:0000313" key="2">
    <source>
        <dbReference type="EMBL" id="CAL1709100.1"/>
    </source>
</evidence>
<feature type="region of interest" description="Disordered" evidence="1">
    <location>
        <begin position="55"/>
        <end position="85"/>
    </location>
</feature>
<organism evidence="2 3">
    <name type="scientific">Somion occarium</name>
    <dbReference type="NCBI Taxonomy" id="3059160"/>
    <lineage>
        <taxon>Eukaryota</taxon>
        <taxon>Fungi</taxon>
        <taxon>Dikarya</taxon>
        <taxon>Basidiomycota</taxon>
        <taxon>Agaricomycotina</taxon>
        <taxon>Agaricomycetes</taxon>
        <taxon>Polyporales</taxon>
        <taxon>Cerrenaceae</taxon>
        <taxon>Somion</taxon>
    </lineage>
</organism>
<gene>
    <name evidence="2" type="ORF">GFSPODELE1_LOCUS7193</name>
</gene>
<dbReference type="PANTHER" id="PTHR22599">
    <property type="entry name" value="MPS ONE BINDER KINASE ACTIVATOR-LIKE MOB"/>
    <property type="match status" value="1"/>
</dbReference>
<evidence type="ECO:0000313" key="3">
    <source>
        <dbReference type="Proteomes" id="UP001497453"/>
    </source>
</evidence>
<feature type="compositionally biased region" description="Acidic residues" evidence="1">
    <location>
        <begin position="493"/>
        <end position="502"/>
    </location>
</feature>
<proteinExistence type="predicted"/>
<feature type="compositionally biased region" description="Acidic residues" evidence="1">
    <location>
        <begin position="421"/>
        <end position="430"/>
    </location>
</feature>
<evidence type="ECO:0008006" key="4">
    <source>
        <dbReference type="Google" id="ProtNLM"/>
    </source>
</evidence>
<feature type="region of interest" description="Disordered" evidence="1">
    <location>
        <begin position="285"/>
        <end position="311"/>
    </location>
</feature>
<feature type="compositionally biased region" description="Pro residues" evidence="1">
    <location>
        <begin position="406"/>
        <end position="416"/>
    </location>
</feature>
<feature type="compositionally biased region" description="Polar residues" evidence="1">
    <location>
        <begin position="554"/>
        <end position="565"/>
    </location>
</feature>
<keyword evidence="3" id="KW-1185">Reference proteome</keyword>
<name>A0ABP1DMQ2_9APHY</name>
<sequence length="581" mass="62836">MVALLQRPLKGSRISSFYPVKSVPPLSSLDSAFQLQEYISLLIRADVHDVETIVSLPGGKSGERREGSDGSNGSEGDSDKDGRNDVPVDPACWVYEQLRRLAQDLSHPLITMLQQECTRSSCPEMKAGEWLYLCVAHGNDGATEQCCAIDYILHTLDSATALLNSPRAFPSRLSIPQASHRHFSSLARRLGRIFAHAYFHHREAFEQAEAESSLYARFLALTSKFDLVPSEFLVIPPRLSSMQDDDSRGRPLNLLDSHSYLRGDSSDQNGNRGWDLGDSSSIVNLSIGNEDRGPGPKGIGGGVSPLRKSRNRTGTMVHSDAFNVAEELSKVEEPTNPLQQAIDVAIAAEADAQDRVDAVLPTTEEPLQSQPEFRPPAQPELIQIEEAPPPEVPELSEVVDLLDIVAPPPAEPPIPPHVDDTSEDITDASLDDVPSIDPSDTGTDVEVQEESPLQNDDSEVIGVAVDVPSETLDVSATDLEEDSHPADTGEAPSEAEPEETEPEPVPTISEKKNEPQVAEAPVEEIEVKHPSATESEETPSSEVVADDPTPVQAADSQATGPLTSSEDSELDTVKDTSIEEL</sequence>
<dbReference type="SUPFAM" id="SSF101152">
    <property type="entry name" value="Mob1/phocein"/>
    <property type="match status" value="1"/>
</dbReference>
<feature type="region of interest" description="Disordered" evidence="1">
    <location>
        <begin position="403"/>
        <end position="581"/>
    </location>
</feature>
<evidence type="ECO:0000256" key="1">
    <source>
        <dbReference type="SAM" id="MobiDB-lite"/>
    </source>
</evidence>
<reference evidence="3" key="1">
    <citation type="submission" date="2024-04" db="EMBL/GenBank/DDBJ databases">
        <authorList>
            <person name="Shaw F."/>
            <person name="Minotto A."/>
        </authorList>
    </citation>
    <scope>NUCLEOTIDE SEQUENCE [LARGE SCALE GENOMIC DNA]</scope>
</reference>
<feature type="compositionally biased region" description="Basic and acidic residues" evidence="1">
    <location>
        <begin position="571"/>
        <end position="581"/>
    </location>
</feature>
<dbReference type="SMART" id="SM01388">
    <property type="entry name" value="Mob1_phocein"/>
    <property type="match status" value="1"/>
</dbReference>
<dbReference type="Proteomes" id="UP001497453">
    <property type="component" value="Chromosome 5"/>
</dbReference>
<dbReference type="Pfam" id="PF03637">
    <property type="entry name" value="Mob1_phocein"/>
    <property type="match status" value="1"/>
</dbReference>
<dbReference type="InterPro" id="IPR005301">
    <property type="entry name" value="MOB_kinase_act_fam"/>
</dbReference>
<dbReference type="Gene3D" id="1.20.140.30">
    <property type="entry name" value="MOB kinase activator"/>
    <property type="match status" value="1"/>
</dbReference>
<accession>A0ABP1DMQ2</accession>